<reference evidence="2" key="1">
    <citation type="submission" date="2021-02" db="EMBL/GenBank/DDBJ databases">
        <title>Draft genome sequence of Microbispora sp. RL4-1S isolated from rice leaves in Thailand.</title>
        <authorList>
            <person name="Muangham S."/>
            <person name="Duangmal K."/>
        </authorList>
    </citation>
    <scope>NUCLEOTIDE SEQUENCE</scope>
    <source>
        <strain evidence="2">RL4-1S</strain>
    </source>
</reference>
<dbReference type="Pfam" id="PF12680">
    <property type="entry name" value="SnoaL_2"/>
    <property type="match status" value="1"/>
</dbReference>
<evidence type="ECO:0000313" key="2">
    <source>
        <dbReference type="EMBL" id="MBP2706952.1"/>
    </source>
</evidence>
<dbReference type="Proteomes" id="UP000674234">
    <property type="component" value="Unassembled WGS sequence"/>
</dbReference>
<dbReference type="SUPFAM" id="SSF54427">
    <property type="entry name" value="NTF2-like"/>
    <property type="match status" value="1"/>
</dbReference>
<sequence>MMSEQTPRDLFARFQRNALAGEAALDEEMLADDVVVEWPFGRVGHRRIKGREQVVAMTRAGREALPVVFEEFRDVMIHETADPEVIVAEYQMVATIPGSGKEAQAPFVVVLRARDGRIVHWREYQDQAMIAEALS</sequence>
<dbReference type="AlphaFoldDB" id="A0A940WN80"/>
<dbReference type="InterPro" id="IPR037401">
    <property type="entry name" value="SnoaL-like"/>
</dbReference>
<gene>
    <name evidence="2" type="ORF">JOL79_24505</name>
</gene>
<dbReference type="EMBL" id="JAFCNB010000016">
    <property type="protein sequence ID" value="MBP2706952.1"/>
    <property type="molecule type" value="Genomic_DNA"/>
</dbReference>
<comment type="caution">
    <text evidence="2">The sequence shown here is derived from an EMBL/GenBank/DDBJ whole genome shotgun (WGS) entry which is preliminary data.</text>
</comment>
<dbReference type="Gene3D" id="3.10.450.50">
    <property type="match status" value="1"/>
</dbReference>
<dbReference type="InterPro" id="IPR032710">
    <property type="entry name" value="NTF2-like_dom_sf"/>
</dbReference>
<feature type="domain" description="SnoaL-like" evidence="1">
    <location>
        <begin position="27"/>
        <end position="121"/>
    </location>
</feature>
<organism evidence="2 3">
    <name type="scientific">Microbispora oryzae</name>
    <dbReference type="NCBI Taxonomy" id="2806554"/>
    <lineage>
        <taxon>Bacteria</taxon>
        <taxon>Bacillati</taxon>
        <taxon>Actinomycetota</taxon>
        <taxon>Actinomycetes</taxon>
        <taxon>Streptosporangiales</taxon>
        <taxon>Streptosporangiaceae</taxon>
        <taxon>Microbispora</taxon>
    </lineage>
</organism>
<proteinExistence type="predicted"/>
<name>A0A940WN80_9ACTN</name>
<protein>
    <submittedName>
        <fullName evidence="2">Nuclear transport factor 2 family protein</fullName>
    </submittedName>
</protein>
<evidence type="ECO:0000259" key="1">
    <source>
        <dbReference type="Pfam" id="PF12680"/>
    </source>
</evidence>
<keyword evidence="3" id="KW-1185">Reference proteome</keyword>
<evidence type="ECO:0000313" key="3">
    <source>
        <dbReference type="Proteomes" id="UP000674234"/>
    </source>
</evidence>
<accession>A0A940WN80</accession>